<dbReference type="CDD" id="cd06127">
    <property type="entry name" value="DEDDh"/>
    <property type="match status" value="1"/>
</dbReference>
<evidence type="ECO:0000256" key="4">
    <source>
        <dbReference type="ARBA" id="ARBA00022881"/>
    </source>
</evidence>
<dbReference type="SUPFAM" id="SSF53098">
    <property type="entry name" value="Ribonuclease H-like"/>
    <property type="match status" value="1"/>
</dbReference>
<keyword evidence="3" id="KW-0378">Hydrolase</keyword>
<evidence type="ECO:0000259" key="10">
    <source>
        <dbReference type="PROSITE" id="PS50164"/>
    </source>
</evidence>
<dbReference type="InterPro" id="IPR035901">
    <property type="entry name" value="GIY-YIG_endonuc_sf"/>
</dbReference>
<comment type="caution">
    <text evidence="11">The sequence shown here is derived from an EMBL/GenBank/DDBJ whole genome shotgun (WGS) entry which is preliminary data.</text>
</comment>
<sequence length="460" mass="53249">MPDKNFAVISMTVFGKKPNPLRIVQLEIQKVNGEHGTKTFSSYINPEQRIPFYIEQRTGLTDEILLKAPTFREVSETILLELEDCILVGHNVSFLHFALQSEFKFLGHLFKMPQICTQRLSKKLLPHMVNYELPYLCNVLNIPFFDRFDIHEENDAVTTLFQRLLRLDEDDNYIDTFLYQKNKKEVFVPKSTAYKYVEHLPPLPGVYKFQDIHGEVIYVGKAKNIKKRVQSHFYNSSEKELQLCTATQSIDFELTGSELLALLREADLIQKLDPEHNYIQKKAYITYHIVPQKDKKGVLRLKIERRPYQHTPTEIFLKRGDAINRLIELTEKFNLCPTATGLTSKLGKCSPISYNACKGICKGLEEPSVYNARVSQALDFLNRENDNYAIFEKGRTRSERSFVLVLHGVYQGFGFLDPSMAIASIQDLEGLLMPKRHTYHTAKIVMAYKKKNPHKITYLN</sequence>
<accession>A0ABY1SJA9</accession>
<dbReference type="InterPro" id="IPR000305">
    <property type="entry name" value="GIY-YIG_endonuc"/>
</dbReference>
<dbReference type="SUPFAM" id="SSF82771">
    <property type="entry name" value="GIY-YIG endonuclease"/>
    <property type="match status" value="1"/>
</dbReference>
<evidence type="ECO:0000256" key="8">
    <source>
        <dbReference type="ARBA" id="ARBA00042138"/>
    </source>
</evidence>
<gene>
    <name evidence="11" type="ORF">SAMN04488009_2870</name>
</gene>
<keyword evidence="4" id="KW-0267">Excision nuclease</keyword>
<dbReference type="PANTHER" id="PTHR30562">
    <property type="entry name" value="UVRC/OXIDOREDUCTASE"/>
    <property type="match status" value="1"/>
</dbReference>
<evidence type="ECO:0000313" key="11">
    <source>
        <dbReference type="EMBL" id="SNR63512.1"/>
    </source>
</evidence>
<evidence type="ECO:0000256" key="3">
    <source>
        <dbReference type="ARBA" id="ARBA00022801"/>
    </source>
</evidence>
<dbReference type="PROSITE" id="PS50164">
    <property type="entry name" value="GIY_YIG"/>
    <property type="match status" value="1"/>
</dbReference>
<dbReference type="InterPro" id="IPR047296">
    <property type="entry name" value="GIY-YIG_UvrC_Cho"/>
</dbReference>
<reference evidence="11 12" key="1">
    <citation type="submission" date="2017-06" db="EMBL/GenBank/DDBJ databases">
        <authorList>
            <person name="Varghese N."/>
            <person name="Submissions S."/>
        </authorList>
    </citation>
    <scope>NUCLEOTIDE SEQUENCE [LARGE SCALE GENOMIC DNA]</scope>
    <source>
        <strain evidence="11 12">DSM 19840</strain>
    </source>
</reference>
<protein>
    <recommendedName>
        <fullName evidence="7">Excinuclease cho</fullName>
    </recommendedName>
    <alternativeName>
        <fullName evidence="9">Endonuclease cho</fullName>
    </alternativeName>
    <alternativeName>
        <fullName evidence="8">UvrC homolog protein</fullName>
    </alternativeName>
</protein>
<evidence type="ECO:0000256" key="5">
    <source>
        <dbReference type="ARBA" id="ARBA00023204"/>
    </source>
</evidence>
<dbReference type="RefSeq" id="WP_089261321.1">
    <property type="nucleotide sequence ID" value="NZ_FZNV01000004.1"/>
</dbReference>
<name>A0ABY1SJA9_9FLAO</name>
<dbReference type="Pfam" id="PF00929">
    <property type="entry name" value="RNase_T"/>
    <property type="match status" value="1"/>
</dbReference>
<keyword evidence="2" id="KW-0228">DNA excision</keyword>
<evidence type="ECO:0000256" key="6">
    <source>
        <dbReference type="ARBA" id="ARBA00023236"/>
    </source>
</evidence>
<dbReference type="EMBL" id="FZNV01000004">
    <property type="protein sequence ID" value="SNR63512.1"/>
    <property type="molecule type" value="Genomic_DNA"/>
</dbReference>
<dbReference type="Proteomes" id="UP000198337">
    <property type="component" value="Unassembled WGS sequence"/>
</dbReference>
<dbReference type="InterPro" id="IPR012337">
    <property type="entry name" value="RNaseH-like_sf"/>
</dbReference>
<feature type="domain" description="GIY-YIG" evidence="10">
    <location>
        <begin position="202"/>
        <end position="278"/>
    </location>
</feature>
<dbReference type="CDD" id="cd10434">
    <property type="entry name" value="GIY-YIG_UvrC_Cho"/>
    <property type="match status" value="1"/>
</dbReference>
<evidence type="ECO:0000256" key="1">
    <source>
        <dbReference type="ARBA" id="ARBA00022763"/>
    </source>
</evidence>
<evidence type="ECO:0000256" key="9">
    <source>
        <dbReference type="ARBA" id="ARBA00042732"/>
    </source>
</evidence>
<keyword evidence="5" id="KW-0234">DNA repair</keyword>
<evidence type="ECO:0000256" key="7">
    <source>
        <dbReference type="ARBA" id="ARBA00040756"/>
    </source>
</evidence>
<dbReference type="SMART" id="SM00479">
    <property type="entry name" value="EXOIII"/>
    <property type="match status" value="1"/>
</dbReference>
<keyword evidence="12" id="KW-1185">Reference proteome</keyword>
<dbReference type="InterPro" id="IPR013520">
    <property type="entry name" value="Ribonucl_H"/>
</dbReference>
<dbReference type="Pfam" id="PF01541">
    <property type="entry name" value="GIY-YIG"/>
    <property type="match status" value="1"/>
</dbReference>
<evidence type="ECO:0000313" key="12">
    <source>
        <dbReference type="Proteomes" id="UP000198337"/>
    </source>
</evidence>
<dbReference type="Gene3D" id="3.30.420.10">
    <property type="entry name" value="Ribonuclease H-like superfamily/Ribonuclease H"/>
    <property type="match status" value="1"/>
</dbReference>
<organism evidence="11 12">
    <name type="scientific">Maribacter sedimenticola</name>
    <dbReference type="NCBI Taxonomy" id="228956"/>
    <lineage>
        <taxon>Bacteria</taxon>
        <taxon>Pseudomonadati</taxon>
        <taxon>Bacteroidota</taxon>
        <taxon>Flavobacteriia</taxon>
        <taxon>Flavobacteriales</taxon>
        <taxon>Flavobacteriaceae</taxon>
        <taxon>Maribacter</taxon>
    </lineage>
</organism>
<keyword evidence="1" id="KW-0227">DNA damage</keyword>
<proteinExistence type="predicted"/>
<evidence type="ECO:0000256" key="2">
    <source>
        <dbReference type="ARBA" id="ARBA00022769"/>
    </source>
</evidence>
<dbReference type="InterPro" id="IPR050066">
    <property type="entry name" value="UvrABC_protein_C"/>
</dbReference>
<keyword evidence="6" id="KW-0742">SOS response</keyword>
<dbReference type="InterPro" id="IPR036397">
    <property type="entry name" value="RNaseH_sf"/>
</dbReference>
<dbReference type="PANTHER" id="PTHR30562:SF10">
    <property type="entry name" value="EXCINUCLEASE CHO"/>
    <property type="match status" value="1"/>
</dbReference>
<dbReference type="SMART" id="SM00465">
    <property type="entry name" value="GIYc"/>
    <property type="match status" value="1"/>
</dbReference>
<dbReference type="Gene3D" id="3.40.1440.10">
    <property type="entry name" value="GIY-YIG endonuclease"/>
    <property type="match status" value="1"/>
</dbReference>